<accession>A0A084VPM2</accession>
<evidence type="ECO:0000313" key="3">
    <source>
        <dbReference type="Proteomes" id="UP000030765"/>
    </source>
</evidence>
<dbReference type="EnsemblMetazoa" id="ASIC007296-RA">
    <property type="protein sequence ID" value="ASIC007296-PA"/>
    <property type="gene ID" value="ASIC007296"/>
</dbReference>
<dbReference type="EMBL" id="ATLV01015013">
    <property type="status" value="NOT_ANNOTATED_CDS"/>
    <property type="molecule type" value="Genomic_DNA"/>
</dbReference>
<reference evidence="1 3" key="1">
    <citation type="journal article" date="2014" name="BMC Genomics">
        <title>Genome sequence of Anopheles sinensis provides insight into genetics basis of mosquito competence for malaria parasites.</title>
        <authorList>
            <person name="Zhou D."/>
            <person name="Zhang D."/>
            <person name="Ding G."/>
            <person name="Shi L."/>
            <person name="Hou Q."/>
            <person name="Ye Y."/>
            <person name="Xu Y."/>
            <person name="Zhou H."/>
            <person name="Xiong C."/>
            <person name="Li S."/>
            <person name="Yu J."/>
            <person name="Hong S."/>
            <person name="Yu X."/>
            <person name="Zou P."/>
            <person name="Chen C."/>
            <person name="Chang X."/>
            <person name="Wang W."/>
            <person name="Lv Y."/>
            <person name="Sun Y."/>
            <person name="Ma L."/>
            <person name="Shen B."/>
            <person name="Zhu C."/>
        </authorList>
    </citation>
    <scope>NUCLEOTIDE SEQUENCE [LARGE SCALE GENOMIC DNA]</scope>
</reference>
<evidence type="ECO:0000313" key="2">
    <source>
        <dbReference type="EnsemblMetazoa" id="ASIC007296-PA"/>
    </source>
</evidence>
<sequence length="59" mass="6637">MARFRIGDAWRLLRSNYFDPLTHTPVLAFCSSALHSSILSMIDGSELDGERVRKVSVRG</sequence>
<evidence type="ECO:0000313" key="1">
    <source>
        <dbReference type="EMBL" id="KFB39916.1"/>
    </source>
</evidence>
<organism evidence="1">
    <name type="scientific">Anopheles sinensis</name>
    <name type="common">Mosquito</name>
    <dbReference type="NCBI Taxonomy" id="74873"/>
    <lineage>
        <taxon>Eukaryota</taxon>
        <taxon>Metazoa</taxon>
        <taxon>Ecdysozoa</taxon>
        <taxon>Arthropoda</taxon>
        <taxon>Hexapoda</taxon>
        <taxon>Insecta</taxon>
        <taxon>Pterygota</taxon>
        <taxon>Neoptera</taxon>
        <taxon>Endopterygota</taxon>
        <taxon>Diptera</taxon>
        <taxon>Nematocera</taxon>
        <taxon>Culicoidea</taxon>
        <taxon>Culicidae</taxon>
        <taxon>Anophelinae</taxon>
        <taxon>Anopheles</taxon>
    </lineage>
</organism>
<gene>
    <name evidence="1" type="ORF">ZHAS_00007296</name>
</gene>
<dbReference type="Proteomes" id="UP000030765">
    <property type="component" value="Unassembled WGS sequence"/>
</dbReference>
<protein>
    <submittedName>
        <fullName evidence="1 2">Uncharacterized protein</fullName>
    </submittedName>
</protein>
<dbReference type="EMBL" id="KE524999">
    <property type="protein sequence ID" value="KFB39916.1"/>
    <property type="molecule type" value="Genomic_DNA"/>
</dbReference>
<proteinExistence type="predicted"/>
<dbReference type="AlphaFoldDB" id="A0A084VPM2"/>
<reference evidence="2" key="2">
    <citation type="submission" date="2020-05" db="UniProtKB">
        <authorList>
            <consortium name="EnsemblMetazoa"/>
        </authorList>
    </citation>
    <scope>IDENTIFICATION</scope>
</reference>
<name>A0A084VPM2_ANOSI</name>
<dbReference type="VEuPathDB" id="VectorBase:ASIC007296"/>
<keyword evidence="3" id="KW-1185">Reference proteome</keyword>